<reference evidence="1 2" key="2">
    <citation type="submission" date="2019-11" db="EMBL/GenBank/DDBJ databases">
        <authorList>
            <person name="Lu H."/>
        </authorList>
    </citation>
    <scope>NUCLEOTIDE SEQUENCE [LARGE SCALE GENOMIC DNA]</scope>
    <source>
        <strain evidence="1 2">FIM1</strain>
    </source>
</reference>
<proteinExistence type="predicted"/>
<evidence type="ECO:0000313" key="2">
    <source>
        <dbReference type="Proteomes" id="UP000422736"/>
    </source>
</evidence>
<gene>
    <name evidence="1" type="primary">SEC17</name>
    <name evidence="1" type="ORF">FIM1_4410</name>
</gene>
<sequence>MILQVPVTGSFIVGNGAGIVL</sequence>
<dbReference type="Proteomes" id="UP000422736">
    <property type="component" value="Chromosome 7"/>
</dbReference>
<dbReference type="EMBL" id="CP015061">
    <property type="protein sequence ID" value="QGN18091.1"/>
    <property type="molecule type" value="Genomic_DNA"/>
</dbReference>
<keyword evidence="2" id="KW-1185">Reference proteome</keyword>
<reference evidence="1 2" key="1">
    <citation type="submission" date="2016-03" db="EMBL/GenBank/DDBJ databases">
        <title>How can Kluyveromyces marxianus grow so fast - potential evolutionary course in Saccharomyces Complex revealed by comparative genomics.</title>
        <authorList>
            <person name="Mo W."/>
            <person name="Lu W."/>
            <person name="Yang X."/>
            <person name="Qi J."/>
            <person name="Lv H."/>
        </authorList>
    </citation>
    <scope>NUCLEOTIDE SEQUENCE [LARGE SCALE GENOMIC DNA]</scope>
    <source>
        <strain evidence="1 2">FIM1</strain>
    </source>
</reference>
<protein>
    <submittedName>
        <fullName evidence="1">Protein SEC17</fullName>
    </submittedName>
</protein>
<accession>A0ABX6F2H5</accession>
<organism evidence="1 2">
    <name type="scientific">Kluyveromyces marxianus</name>
    <name type="common">Yeast</name>
    <name type="synonym">Candida kefyr</name>
    <dbReference type="NCBI Taxonomy" id="4911"/>
    <lineage>
        <taxon>Eukaryota</taxon>
        <taxon>Fungi</taxon>
        <taxon>Dikarya</taxon>
        <taxon>Ascomycota</taxon>
        <taxon>Saccharomycotina</taxon>
        <taxon>Saccharomycetes</taxon>
        <taxon>Saccharomycetales</taxon>
        <taxon>Saccharomycetaceae</taxon>
        <taxon>Kluyveromyces</taxon>
    </lineage>
</organism>
<evidence type="ECO:0000313" key="1">
    <source>
        <dbReference type="EMBL" id="QGN18091.1"/>
    </source>
</evidence>
<name>A0ABX6F2H5_KLUMA</name>